<sequence>MDSVGPVEKEECMLCFDDQKSPGGVNVCLSCFGCFCVGNNHSQLHYRKTGHSVGLNLKATVVASEQGEKPPAEKITKLAIGVEGGAPLEDAQEQLQVEDQLVSLETGYPLDEELQSKYEDIVQKIREAETESKNTFTSSWQLQLEVCDHTAFLEQSENCKKIGAKSETKCEHCDLTSNLWLCLVCGHVGCGRQNFDNSGGNNHGLEHYNNTGHPVSVKLGSISASKGTADVHCYACDEERLDPKLETHLEKLGIVLAEQQQTEASIAEMELEQNLALDFTQSYEDGKSLTPIFGAGKTGLTNLGNSCYLASVMQCLFATDVFRETFFRRLDDRLVDRFYLLSMEPPTEDVCLQMLKLGYGLYSGRYGSVKKSDGKLQHKGISPRMLKKAVARSHPEFSSMRQQDASEFLQFLLVTLQRSSLHYRNYIPDIMDSFKFDMCQRLQCNTCKGVRYLQVSSSGLDVPLESVLKDTRSDQVSLNDCLEAAFCDELVDFDCPVCSETSSKMVKATKSNRLSTFPCILPITVRRFGVGEGWTPVKLRNTIDVPMELNLSAWKTADGGCQPKNDETSLPSSRINKELLNQLTQMGFPNEAAERVLTEGKVTNLEDAVACLVGNQEQDSGADSSSVFYEQEVETLVNMGFLAQDAKRALMECDGSLERALDWLFSHPSRNEMDDSCSSQQLPDRVSLDHTCWGASSEDTPYQLVGAIVHLGSSTSSGHYVAYIYDNSRWILFNDEKVSIAESPYLGQAYMYFYRRKDNLSQPVLPIPDAKFVSE</sequence>
<name>A0AAV9ICY3_9RHOD</name>
<dbReference type="GO" id="GO:0008270">
    <property type="term" value="F:zinc ion binding"/>
    <property type="evidence" value="ECO:0007669"/>
    <property type="project" value="UniProtKB-UniRule"/>
</dbReference>
<evidence type="ECO:0000256" key="4">
    <source>
        <dbReference type="ARBA" id="ARBA00022723"/>
    </source>
</evidence>
<dbReference type="SUPFAM" id="SSF46934">
    <property type="entry name" value="UBA-like"/>
    <property type="match status" value="1"/>
</dbReference>
<dbReference type="InterPro" id="IPR015940">
    <property type="entry name" value="UBA"/>
</dbReference>
<dbReference type="GO" id="GO:0016579">
    <property type="term" value="P:protein deubiquitination"/>
    <property type="evidence" value="ECO:0007669"/>
    <property type="project" value="InterPro"/>
</dbReference>
<keyword evidence="8 11" id="KW-0378">Hydrolase</keyword>
<dbReference type="InterPro" id="IPR050164">
    <property type="entry name" value="Peptidase_C19"/>
</dbReference>
<dbReference type="InterPro" id="IPR016652">
    <property type="entry name" value="Ubiquitinyl_hydrolase"/>
</dbReference>
<evidence type="ECO:0000313" key="18">
    <source>
        <dbReference type="EMBL" id="KAK4525282.1"/>
    </source>
</evidence>
<evidence type="ECO:0000259" key="15">
    <source>
        <dbReference type="PROSITE" id="PS50030"/>
    </source>
</evidence>
<keyword evidence="7 11" id="KW-0833">Ubl conjugation pathway</keyword>
<feature type="domain" description="UBP-type" evidence="17">
    <location>
        <begin position="145"/>
        <end position="263"/>
    </location>
</feature>
<protein>
    <recommendedName>
        <fullName evidence="11">Ubiquitin carboxyl-terminal hydrolase</fullName>
        <ecNumber evidence="11">3.4.19.12</ecNumber>
    </recommendedName>
</protein>
<dbReference type="AlphaFoldDB" id="A0AAV9ICY3"/>
<feature type="domain" description="UBA" evidence="15">
    <location>
        <begin position="627"/>
        <end position="667"/>
    </location>
</feature>
<dbReference type="Gene3D" id="3.90.70.10">
    <property type="entry name" value="Cysteine proteinases"/>
    <property type="match status" value="1"/>
</dbReference>
<dbReference type="GO" id="GO:0005829">
    <property type="term" value="C:cytosol"/>
    <property type="evidence" value="ECO:0007669"/>
    <property type="project" value="TreeGrafter"/>
</dbReference>
<feature type="domain" description="USP" evidence="16">
    <location>
        <begin position="298"/>
        <end position="757"/>
    </location>
</feature>
<dbReference type="InterPro" id="IPR013083">
    <property type="entry name" value="Znf_RING/FYVE/PHD"/>
</dbReference>
<dbReference type="Pfam" id="PF02148">
    <property type="entry name" value="zf-UBP"/>
    <property type="match status" value="1"/>
</dbReference>
<dbReference type="InterPro" id="IPR028889">
    <property type="entry name" value="USP"/>
</dbReference>
<evidence type="ECO:0000256" key="8">
    <source>
        <dbReference type="ARBA" id="ARBA00022801"/>
    </source>
</evidence>
<dbReference type="SMART" id="SM00290">
    <property type="entry name" value="ZnF_UBP"/>
    <property type="match status" value="2"/>
</dbReference>
<keyword evidence="10 11" id="KW-0862">Zinc</keyword>
<gene>
    <name evidence="18" type="ORF">GAYE_SCF09G3190</name>
</gene>
<accession>A0AAV9ICY3</accession>
<dbReference type="Gene3D" id="1.10.8.10">
    <property type="entry name" value="DNA helicase RuvA subunit, C-terminal domain"/>
    <property type="match status" value="2"/>
</dbReference>
<feature type="domain" description="UBP-type" evidence="17">
    <location>
        <begin position="1"/>
        <end position="93"/>
    </location>
</feature>
<dbReference type="PROSITE" id="PS50030">
    <property type="entry name" value="UBA"/>
    <property type="match status" value="1"/>
</dbReference>
<feature type="active site" description="Nucleophile" evidence="12">
    <location>
        <position position="307"/>
    </location>
</feature>
<evidence type="ECO:0000256" key="14">
    <source>
        <dbReference type="PROSITE-ProRule" id="PRU00502"/>
    </source>
</evidence>
<organism evidence="18 19">
    <name type="scientific">Galdieria yellowstonensis</name>
    <dbReference type="NCBI Taxonomy" id="3028027"/>
    <lineage>
        <taxon>Eukaryota</taxon>
        <taxon>Rhodophyta</taxon>
        <taxon>Bangiophyceae</taxon>
        <taxon>Galdieriales</taxon>
        <taxon>Galdieriaceae</taxon>
        <taxon>Galdieria</taxon>
    </lineage>
</organism>
<dbReference type="PANTHER" id="PTHR24006:SF664">
    <property type="entry name" value="UBIQUITIN CARBOXYL-TERMINAL HYDROLASE"/>
    <property type="match status" value="1"/>
</dbReference>
<keyword evidence="19" id="KW-1185">Reference proteome</keyword>
<evidence type="ECO:0000256" key="11">
    <source>
        <dbReference type="PIRNR" id="PIRNR016308"/>
    </source>
</evidence>
<evidence type="ECO:0000256" key="13">
    <source>
        <dbReference type="PIRSR" id="PIRSR016308-3"/>
    </source>
</evidence>
<dbReference type="EMBL" id="JANCYU010000029">
    <property type="protein sequence ID" value="KAK4525282.1"/>
    <property type="molecule type" value="Genomic_DNA"/>
</dbReference>
<evidence type="ECO:0000256" key="12">
    <source>
        <dbReference type="PIRSR" id="PIRSR016308-1"/>
    </source>
</evidence>
<keyword evidence="5" id="KW-0677">Repeat</keyword>
<comment type="catalytic activity">
    <reaction evidence="1 11">
        <text>Thiol-dependent hydrolysis of ester, thioester, amide, peptide and isopeptide bonds formed by the C-terminal Gly of ubiquitin (a 76-residue protein attached to proteins as an intracellular targeting signal).</text>
        <dbReference type="EC" id="3.4.19.12"/>
    </reaction>
</comment>
<dbReference type="Gene3D" id="3.30.40.10">
    <property type="entry name" value="Zinc/RING finger domain, C3HC4 (zinc finger)"/>
    <property type="match status" value="2"/>
</dbReference>
<dbReference type="Pfam" id="PF00443">
    <property type="entry name" value="UCH"/>
    <property type="match status" value="1"/>
</dbReference>
<comment type="caution">
    <text evidence="18">The sequence shown here is derived from an EMBL/GenBank/DDBJ whole genome shotgun (WGS) entry which is preliminary data.</text>
</comment>
<dbReference type="SUPFAM" id="SSF57850">
    <property type="entry name" value="RING/U-box"/>
    <property type="match status" value="2"/>
</dbReference>
<keyword evidence="6 14" id="KW-0863">Zinc-finger</keyword>
<dbReference type="SMART" id="SM00165">
    <property type="entry name" value="UBA"/>
    <property type="match status" value="2"/>
</dbReference>
<feature type="binding site" evidence="13">
    <location>
        <position position="170"/>
    </location>
    <ligand>
        <name>Zn(2+)</name>
        <dbReference type="ChEBI" id="CHEBI:29105"/>
    </ligand>
</feature>
<dbReference type="GO" id="GO:0005634">
    <property type="term" value="C:nucleus"/>
    <property type="evidence" value="ECO:0007669"/>
    <property type="project" value="TreeGrafter"/>
</dbReference>
<feature type="binding site" evidence="13">
    <location>
        <position position="173"/>
    </location>
    <ligand>
        <name>Zn(2+)</name>
        <dbReference type="ChEBI" id="CHEBI:29105"/>
    </ligand>
</feature>
<dbReference type="SUPFAM" id="SSF54001">
    <property type="entry name" value="Cysteine proteinases"/>
    <property type="match status" value="1"/>
</dbReference>
<keyword evidence="3 11" id="KW-0645">Protease</keyword>
<evidence type="ECO:0000256" key="1">
    <source>
        <dbReference type="ARBA" id="ARBA00000707"/>
    </source>
</evidence>
<evidence type="ECO:0000313" key="19">
    <source>
        <dbReference type="Proteomes" id="UP001300502"/>
    </source>
</evidence>
<dbReference type="InterPro" id="IPR038765">
    <property type="entry name" value="Papain-like_cys_pep_sf"/>
</dbReference>
<proteinExistence type="inferred from homology"/>
<dbReference type="InterPro" id="IPR001607">
    <property type="entry name" value="Znf_UBP"/>
</dbReference>
<evidence type="ECO:0000256" key="6">
    <source>
        <dbReference type="ARBA" id="ARBA00022771"/>
    </source>
</evidence>
<evidence type="ECO:0000256" key="9">
    <source>
        <dbReference type="ARBA" id="ARBA00022807"/>
    </source>
</evidence>
<dbReference type="InterPro" id="IPR009060">
    <property type="entry name" value="UBA-like_sf"/>
</dbReference>
<dbReference type="PROSITE" id="PS50235">
    <property type="entry name" value="USP_3"/>
    <property type="match status" value="1"/>
</dbReference>
<feature type="binding site" evidence="13">
    <location>
        <position position="203"/>
    </location>
    <ligand>
        <name>Zn(2+)</name>
        <dbReference type="ChEBI" id="CHEBI:29105"/>
    </ligand>
</feature>
<dbReference type="FunFam" id="3.30.40.10:FF:000396">
    <property type="entry name" value="Ubiquitin carboxyl-terminal hydrolase"/>
    <property type="match status" value="1"/>
</dbReference>
<dbReference type="Pfam" id="PF00627">
    <property type="entry name" value="UBA"/>
    <property type="match status" value="1"/>
</dbReference>
<evidence type="ECO:0000256" key="2">
    <source>
        <dbReference type="ARBA" id="ARBA00009085"/>
    </source>
</evidence>
<evidence type="ECO:0000256" key="3">
    <source>
        <dbReference type="ARBA" id="ARBA00022670"/>
    </source>
</evidence>
<dbReference type="Pfam" id="PF17807">
    <property type="entry name" value="zf-UBP_var"/>
    <property type="match status" value="1"/>
</dbReference>
<evidence type="ECO:0000259" key="17">
    <source>
        <dbReference type="PROSITE" id="PS50271"/>
    </source>
</evidence>
<feature type="active site" description="Proton acceptor" evidence="12">
    <location>
        <position position="719"/>
    </location>
</feature>
<dbReference type="PIRSF" id="PIRSF016308">
    <property type="entry name" value="UBP"/>
    <property type="match status" value="1"/>
</dbReference>
<reference evidence="18 19" key="1">
    <citation type="submission" date="2022-07" db="EMBL/GenBank/DDBJ databases">
        <title>Genome-wide signatures of adaptation to extreme environments.</title>
        <authorList>
            <person name="Cho C.H."/>
            <person name="Yoon H.S."/>
        </authorList>
    </citation>
    <scope>NUCLEOTIDE SEQUENCE [LARGE SCALE GENOMIC DNA]</scope>
    <source>
        <strain evidence="18 19">108.79 E11</strain>
    </source>
</reference>
<dbReference type="GO" id="GO:0004843">
    <property type="term" value="F:cysteine-type deubiquitinase activity"/>
    <property type="evidence" value="ECO:0007669"/>
    <property type="project" value="UniProtKB-UniRule"/>
</dbReference>
<evidence type="ECO:0000259" key="16">
    <source>
        <dbReference type="PROSITE" id="PS50235"/>
    </source>
</evidence>
<dbReference type="InterPro" id="IPR041432">
    <property type="entry name" value="UBP13_Znf-UBP_var"/>
</dbReference>
<feature type="binding site" evidence="13">
    <location>
        <position position="190"/>
    </location>
    <ligand>
        <name>Zn(2+)</name>
        <dbReference type="ChEBI" id="CHEBI:29105"/>
    </ligand>
</feature>
<evidence type="ECO:0000256" key="7">
    <source>
        <dbReference type="ARBA" id="ARBA00022786"/>
    </source>
</evidence>
<keyword evidence="4 11" id="KW-0479">Metal-binding</keyword>
<evidence type="ECO:0000256" key="5">
    <source>
        <dbReference type="ARBA" id="ARBA00022737"/>
    </source>
</evidence>
<dbReference type="EC" id="3.4.19.12" evidence="11"/>
<comment type="similarity">
    <text evidence="2 11">Belongs to the peptidase C19 family.</text>
</comment>
<evidence type="ECO:0000256" key="10">
    <source>
        <dbReference type="ARBA" id="ARBA00022833"/>
    </source>
</evidence>
<dbReference type="InterPro" id="IPR001394">
    <property type="entry name" value="Peptidase_C19_UCH"/>
</dbReference>
<dbReference type="Proteomes" id="UP001300502">
    <property type="component" value="Unassembled WGS sequence"/>
</dbReference>
<dbReference type="InterPro" id="IPR018200">
    <property type="entry name" value="USP_CS"/>
</dbReference>
<dbReference type="GO" id="GO:0006508">
    <property type="term" value="P:proteolysis"/>
    <property type="evidence" value="ECO:0007669"/>
    <property type="project" value="UniProtKB-KW"/>
</dbReference>
<dbReference type="PROSITE" id="PS00972">
    <property type="entry name" value="USP_1"/>
    <property type="match status" value="1"/>
</dbReference>
<dbReference type="PROSITE" id="PS50271">
    <property type="entry name" value="ZF_UBP"/>
    <property type="match status" value="2"/>
</dbReference>
<keyword evidence="9 11" id="KW-0788">Thiol protease</keyword>
<dbReference type="PANTHER" id="PTHR24006">
    <property type="entry name" value="UBIQUITIN CARBOXYL-TERMINAL HYDROLASE"/>
    <property type="match status" value="1"/>
</dbReference>